<dbReference type="OrthoDB" id="1902587at2759"/>
<dbReference type="PROSITE" id="PS50059">
    <property type="entry name" value="FKBP_PPIASE"/>
    <property type="match status" value="1"/>
</dbReference>
<keyword evidence="9" id="KW-1185">Reference proteome</keyword>
<proteinExistence type="predicted"/>
<reference evidence="8" key="1">
    <citation type="submission" date="2014-01" db="EMBL/GenBank/DDBJ databases">
        <title>The genome of the white-rot fungus Pycnoporus cinnabarinus: a basidiomycete model with a versatile arsenal for lignocellulosic biomass breakdown.</title>
        <authorList>
            <person name="Levasseur A."/>
            <person name="Lomascolo A."/>
            <person name="Ruiz-Duenas F.J."/>
            <person name="Uzan E."/>
            <person name="Piumi F."/>
            <person name="Kues U."/>
            <person name="Ram A.F.J."/>
            <person name="Murat C."/>
            <person name="Haon M."/>
            <person name="Benoit I."/>
            <person name="Arfi Y."/>
            <person name="Chevret D."/>
            <person name="Drula E."/>
            <person name="Kwon M.J."/>
            <person name="Gouret P."/>
            <person name="Lesage-Meessen L."/>
            <person name="Lombard V."/>
            <person name="Mariette J."/>
            <person name="Noirot C."/>
            <person name="Park J."/>
            <person name="Patyshakuliyeva A."/>
            <person name="Wieneger R.A.B."/>
            <person name="Wosten H.A.B."/>
            <person name="Martin F."/>
            <person name="Coutinho P.M."/>
            <person name="de Vries R."/>
            <person name="Martinez A.T."/>
            <person name="Klopp C."/>
            <person name="Pontarotti P."/>
            <person name="Henrissat B."/>
            <person name="Record E."/>
        </authorList>
    </citation>
    <scope>NUCLEOTIDE SEQUENCE [LARGE SCALE GENOMIC DNA]</scope>
    <source>
        <strain evidence="8">BRFM137</strain>
    </source>
</reference>
<dbReference type="Gene3D" id="3.10.50.40">
    <property type="match status" value="1"/>
</dbReference>
<dbReference type="SUPFAM" id="SSF54534">
    <property type="entry name" value="FKBP-like"/>
    <property type="match status" value="1"/>
</dbReference>
<dbReference type="InterPro" id="IPR046357">
    <property type="entry name" value="PPIase_dom_sf"/>
</dbReference>
<sequence>MFVMRILGFISVLALALVVVAQDTPTELKIDTTYVPADCKLKSQNGDRLKVHYSGTLYSDGEKFDSSRDRGQPLPLTLGAGQVISGWEKGLQDMCVGEKRTLTIPPSMAYGSRGAGGVIPPNAALVFDVELVGLDPINKREEL</sequence>
<dbReference type="EC" id="5.2.1.8" evidence="2 5"/>
<dbReference type="InterPro" id="IPR044609">
    <property type="entry name" value="FKBP2/11"/>
</dbReference>
<dbReference type="FunFam" id="3.10.50.40:FF:000006">
    <property type="entry name" value="Peptidyl-prolyl cis-trans isomerase"/>
    <property type="match status" value="1"/>
</dbReference>
<organism evidence="8 9">
    <name type="scientific">Pycnoporus cinnabarinus</name>
    <name type="common">Cinnabar-red polypore</name>
    <name type="synonym">Trametes cinnabarina</name>
    <dbReference type="NCBI Taxonomy" id="5643"/>
    <lineage>
        <taxon>Eukaryota</taxon>
        <taxon>Fungi</taxon>
        <taxon>Dikarya</taxon>
        <taxon>Basidiomycota</taxon>
        <taxon>Agaricomycotina</taxon>
        <taxon>Agaricomycetes</taxon>
        <taxon>Polyporales</taxon>
        <taxon>Polyporaceae</taxon>
        <taxon>Trametes</taxon>
    </lineage>
</organism>
<evidence type="ECO:0000256" key="2">
    <source>
        <dbReference type="ARBA" id="ARBA00013194"/>
    </source>
</evidence>
<accession>A0A060SP59</accession>
<evidence type="ECO:0000256" key="6">
    <source>
        <dbReference type="SAM" id="SignalP"/>
    </source>
</evidence>
<dbReference type="EMBL" id="CCBP010000313">
    <property type="protein sequence ID" value="CDO75951.1"/>
    <property type="molecule type" value="Genomic_DNA"/>
</dbReference>
<evidence type="ECO:0000256" key="1">
    <source>
        <dbReference type="ARBA" id="ARBA00000971"/>
    </source>
</evidence>
<protein>
    <recommendedName>
        <fullName evidence="2 5">peptidylprolyl isomerase</fullName>
        <ecNumber evidence="2 5">5.2.1.8</ecNumber>
    </recommendedName>
</protein>
<dbReference type="HOGENOM" id="CLU_013615_8_2_1"/>
<evidence type="ECO:0000313" key="8">
    <source>
        <dbReference type="EMBL" id="CDO75951.1"/>
    </source>
</evidence>
<evidence type="ECO:0000259" key="7">
    <source>
        <dbReference type="PROSITE" id="PS50059"/>
    </source>
</evidence>
<keyword evidence="6" id="KW-0732">Signal</keyword>
<dbReference type="PANTHER" id="PTHR45779">
    <property type="entry name" value="PEPTIDYLPROLYL ISOMERASE"/>
    <property type="match status" value="1"/>
</dbReference>
<dbReference type="InterPro" id="IPR001179">
    <property type="entry name" value="PPIase_FKBP_dom"/>
</dbReference>
<feature type="chain" id="PRO_5001587270" description="peptidylprolyl isomerase" evidence="6">
    <location>
        <begin position="22"/>
        <end position="143"/>
    </location>
</feature>
<dbReference type="GO" id="GO:0003755">
    <property type="term" value="F:peptidyl-prolyl cis-trans isomerase activity"/>
    <property type="evidence" value="ECO:0007669"/>
    <property type="project" value="UniProtKB-KW"/>
</dbReference>
<dbReference type="PANTHER" id="PTHR45779:SF14">
    <property type="entry name" value="PEPTIDYLPROLYL ISOMERASE"/>
    <property type="match status" value="1"/>
</dbReference>
<evidence type="ECO:0000256" key="3">
    <source>
        <dbReference type="ARBA" id="ARBA00023110"/>
    </source>
</evidence>
<comment type="catalytic activity">
    <reaction evidence="1 5">
        <text>[protein]-peptidylproline (omega=180) = [protein]-peptidylproline (omega=0)</text>
        <dbReference type="Rhea" id="RHEA:16237"/>
        <dbReference type="Rhea" id="RHEA-COMP:10747"/>
        <dbReference type="Rhea" id="RHEA-COMP:10748"/>
        <dbReference type="ChEBI" id="CHEBI:83833"/>
        <dbReference type="ChEBI" id="CHEBI:83834"/>
        <dbReference type="EC" id="5.2.1.8"/>
    </reaction>
</comment>
<evidence type="ECO:0000256" key="4">
    <source>
        <dbReference type="ARBA" id="ARBA00023235"/>
    </source>
</evidence>
<evidence type="ECO:0000256" key="5">
    <source>
        <dbReference type="PROSITE-ProRule" id="PRU00277"/>
    </source>
</evidence>
<comment type="caution">
    <text evidence="8">The sequence shown here is derived from an EMBL/GenBank/DDBJ whole genome shotgun (WGS) entry which is preliminary data.</text>
</comment>
<dbReference type="Pfam" id="PF00254">
    <property type="entry name" value="FKBP_C"/>
    <property type="match status" value="1"/>
</dbReference>
<dbReference type="AlphaFoldDB" id="A0A060SP59"/>
<keyword evidence="3 5" id="KW-0697">Rotamase</keyword>
<dbReference type="GO" id="GO:0005783">
    <property type="term" value="C:endoplasmic reticulum"/>
    <property type="evidence" value="ECO:0007669"/>
    <property type="project" value="TreeGrafter"/>
</dbReference>
<keyword evidence="4 5" id="KW-0413">Isomerase</keyword>
<dbReference type="STRING" id="5643.A0A060SP59"/>
<name>A0A060SP59_PYCCI</name>
<dbReference type="Proteomes" id="UP000029665">
    <property type="component" value="Unassembled WGS sequence"/>
</dbReference>
<gene>
    <name evidence="8" type="ORF">BN946_scf184914.g1</name>
</gene>
<feature type="signal peptide" evidence="6">
    <location>
        <begin position="1"/>
        <end position="21"/>
    </location>
</feature>
<evidence type="ECO:0000313" key="9">
    <source>
        <dbReference type="Proteomes" id="UP000029665"/>
    </source>
</evidence>
<feature type="domain" description="PPIase FKBP-type" evidence="7">
    <location>
        <begin position="46"/>
        <end position="135"/>
    </location>
</feature>
<dbReference type="OMA" id="VHMHYTG"/>